<accession>A0ACB7TID3</accession>
<gene>
    <name evidence="1" type="ORF">HPB50_010553</name>
</gene>
<sequence>MLRSYSVRVKRRTRDNSFRRGGAAWREAHGSVTRRNVPQRTSNVLAVPGSPEVDVKLRKPPPPPAINLSSAKSEA</sequence>
<dbReference type="EMBL" id="CM023481">
    <property type="protein sequence ID" value="KAH6945899.1"/>
    <property type="molecule type" value="Genomic_DNA"/>
</dbReference>
<reference evidence="1" key="1">
    <citation type="submission" date="2020-05" db="EMBL/GenBank/DDBJ databases">
        <title>Large-scale comparative analyses of tick genomes elucidate their genetic diversity and vector capacities.</title>
        <authorList>
            <person name="Jia N."/>
            <person name="Wang J."/>
            <person name="Shi W."/>
            <person name="Du L."/>
            <person name="Sun Y."/>
            <person name="Zhan W."/>
            <person name="Jiang J."/>
            <person name="Wang Q."/>
            <person name="Zhang B."/>
            <person name="Ji P."/>
            <person name="Sakyi L.B."/>
            <person name="Cui X."/>
            <person name="Yuan T."/>
            <person name="Jiang B."/>
            <person name="Yang W."/>
            <person name="Lam T.T.-Y."/>
            <person name="Chang Q."/>
            <person name="Ding S."/>
            <person name="Wang X."/>
            <person name="Zhu J."/>
            <person name="Ruan X."/>
            <person name="Zhao L."/>
            <person name="Wei J."/>
            <person name="Que T."/>
            <person name="Du C."/>
            <person name="Cheng J."/>
            <person name="Dai P."/>
            <person name="Han X."/>
            <person name="Huang E."/>
            <person name="Gao Y."/>
            <person name="Liu J."/>
            <person name="Shao H."/>
            <person name="Ye R."/>
            <person name="Li L."/>
            <person name="Wei W."/>
            <person name="Wang X."/>
            <person name="Wang C."/>
            <person name="Yang T."/>
            <person name="Huo Q."/>
            <person name="Li W."/>
            <person name="Guo W."/>
            <person name="Chen H."/>
            <person name="Zhou L."/>
            <person name="Ni X."/>
            <person name="Tian J."/>
            <person name="Zhou Y."/>
            <person name="Sheng Y."/>
            <person name="Liu T."/>
            <person name="Pan Y."/>
            <person name="Xia L."/>
            <person name="Li J."/>
            <person name="Zhao F."/>
            <person name="Cao W."/>
        </authorList>
    </citation>
    <scope>NUCLEOTIDE SEQUENCE</scope>
    <source>
        <strain evidence="1">Hyas-2018</strain>
    </source>
</reference>
<keyword evidence="2" id="KW-1185">Reference proteome</keyword>
<proteinExistence type="predicted"/>
<organism evidence="1 2">
    <name type="scientific">Hyalomma asiaticum</name>
    <name type="common">Tick</name>
    <dbReference type="NCBI Taxonomy" id="266040"/>
    <lineage>
        <taxon>Eukaryota</taxon>
        <taxon>Metazoa</taxon>
        <taxon>Ecdysozoa</taxon>
        <taxon>Arthropoda</taxon>
        <taxon>Chelicerata</taxon>
        <taxon>Arachnida</taxon>
        <taxon>Acari</taxon>
        <taxon>Parasitiformes</taxon>
        <taxon>Ixodida</taxon>
        <taxon>Ixodoidea</taxon>
        <taxon>Ixodidae</taxon>
        <taxon>Hyalomminae</taxon>
        <taxon>Hyalomma</taxon>
    </lineage>
</organism>
<comment type="caution">
    <text evidence="1">The sequence shown here is derived from an EMBL/GenBank/DDBJ whole genome shotgun (WGS) entry which is preliminary data.</text>
</comment>
<name>A0ACB7TID3_HYAAI</name>
<protein>
    <submittedName>
        <fullName evidence="1">Uncharacterized protein</fullName>
    </submittedName>
</protein>
<evidence type="ECO:0000313" key="1">
    <source>
        <dbReference type="EMBL" id="KAH6945899.1"/>
    </source>
</evidence>
<dbReference type="Proteomes" id="UP000821845">
    <property type="component" value="Chromosome 1"/>
</dbReference>
<evidence type="ECO:0000313" key="2">
    <source>
        <dbReference type="Proteomes" id="UP000821845"/>
    </source>
</evidence>